<accession>A0A381PME0</accession>
<evidence type="ECO:0000259" key="1">
    <source>
        <dbReference type="Pfam" id="PF01425"/>
    </source>
</evidence>
<dbReference type="EMBL" id="UINC01001021">
    <property type="protein sequence ID" value="SUZ67794.1"/>
    <property type="molecule type" value="Genomic_DNA"/>
</dbReference>
<protein>
    <recommendedName>
        <fullName evidence="1">Amidase domain-containing protein</fullName>
    </recommendedName>
</protein>
<sequence>MATQDIAFLSATELGSAIKAKQVSPVEAVEAYLDRIERIDTQVNSYITVMAEYARQEALEAEASIRRGDYRGPLHGVPIAIKDQIYTKGVLTTDASKIRSDFIPKYDATVVTNLKRAGAILLGKLNMSEFAHGEPQSSAFGPARNPWDLTRSPGVSSTGSGAATAARLCATSLGEDTGGSIRGPAANCGLVGLRPTWGRVSRYGVDGAGWSFDTIGPVSRTVEDCAITIGGIAGYDPNDPSTHQVPVPDYQAALTGDIKGLKVGVVQELIEPVELELDPQMRQSVVNAIEVLAELGAEVKQVSMPLAEKSGYITRAITHVDRVSLHPEYLRERAEDYHYNTRVHFTTANLIPAQIYYKAQKLRTMMREQVLELLEEVDVLIQPTSGAPANVINLEQKVNSQEYARKALAAGGFRGPYSLSGVPALSILCGFTTPTDGPNGNEGLPLAMQIAGRPFEEATILRVAHAYEQAANWSTRVPPAAL</sequence>
<dbReference type="InterPro" id="IPR023631">
    <property type="entry name" value="Amidase_dom"/>
</dbReference>
<evidence type="ECO:0000313" key="2">
    <source>
        <dbReference type="EMBL" id="SUZ67794.1"/>
    </source>
</evidence>
<name>A0A381PME0_9ZZZZ</name>
<dbReference type="AlphaFoldDB" id="A0A381PME0"/>
<feature type="domain" description="Amidase" evidence="1">
    <location>
        <begin position="27"/>
        <end position="461"/>
    </location>
</feature>
<dbReference type="PANTHER" id="PTHR11895:SF7">
    <property type="entry name" value="GLUTAMYL-TRNA(GLN) AMIDOTRANSFERASE SUBUNIT A, MITOCHONDRIAL"/>
    <property type="match status" value="1"/>
</dbReference>
<organism evidence="2">
    <name type="scientific">marine metagenome</name>
    <dbReference type="NCBI Taxonomy" id="408172"/>
    <lineage>
        <taxon>unclassified sequences</taxon>
        <taxon>metagenomes</taxon>
        <taxon>ecological metagenomes</taxon>
    </lineage>
</organism>
<dbReference type="SUPFAM" id="SSF75304">
    <property type="entry name" value="Amidase signature (AS) enzymes"/>
    <property type="match status" value="1"/>
</dbReference>
<dbReference type="InterPro" id="IPR000120">
    <property type="entry name" value="Amidase"/>
</dbReference>
<dbReference type="PANTHER" id="PTHR11895">
    <property type="entry name" value="TRANSAMIDASE"/>
    <property type="match status" value="1"/>
</dbReference>
<dbReference type="GO" id="GO:0003824">
    <property type="term" value="F:catalytic activity"/>
    <property type="evidence" value="ECO:0007669"/>
    <property type="project" value="InterPro"/>
</dbReference>
<reference evidence="2" key="1">
    <citation type="submission" date="2018-05" db="EMBL/GenBank/DDBJ databases">
        <authorList>
            <person name="Lanie J.A."/>
            <person name="Ng W.-L."/>
            <person name="Kazmierczak K.M."/>
            <person name="Andrzejewski T.M."/>
            <person name="Davidsen T.M."/>
            <person name="Wayne K.J."/>
            <person name="Tettelin H."/>
            <person name="Glass J.I."/>
            <person name="Rusch D."/>
            <person name="Podicherti R."/>
            <person name="Tsui H.-C.T."/>
            <person name="Winkler M.E."/>
        </authorList>
    </citation>
    <scope>NUCLEOTIDE SEQUENCE</scope>
</reference>
<dbReference type="Gene3D" id="3.90.1300.10">
    <property type="entry name" value="Amidase signature (AS) domain"/>
    <property type="match status" value="1"/>
</dbReference>
<gene>
    <name evidence="2" type="ORF">METZ01_LOCUS20648</name>
</gene>
<dbReference type="Pfam" id="PF01425">
    <property type="entry name" value="Amidase"/>
    <property type="match status" value="1"/>
</dbReference>
<proteinExistence type="predicted"/>
<dbReference type="InterPro" id="IPR036928">
    <property type="entry name" value="AS_sf"/>
</dbReference>